<accession>A0A0C2BPM9</accession>
<proteinExistence type="predicted"/>
<keyword evidence="6" id="KW-1185">Reference proteome</keyword>
<evidence type="ECO:0008006" key="7">
    <source>
        <dbReference type="Google" id="ProtNLM"/>
    </source>
</evidence>
<protein>
    <recommendedName>
        <fullName evidence="7">3-keto-5-aminohexanoate cleavage protein</fullName>
    </recommendedName>
</protein>
<dbReference type="InterPro" id="IPR008567">
    <property type="entry name" value="BKACE"/>
</dbReference>
<dbReference type="PANTHER" id="PTHR37418:SF2">
    <property type="entry name" value="3-KETO-5-AMINOHEXANOATE CLEAVAGE ENZYME"/>
    <property type="match status" value="1"/>
</dbReference>
<keyword evidence="4" id="KW-0862">Zinc</keyword>
<gene>
    <name evidence="5" type="ORF">TSA66_24390</name>
</gene>
<dbReference type="Proteomes" id="UP000031572">
    <property type="component" value="Unassembled WGS sequence"/>
</dbReference>
<keyword evidence="2" id="KW-0808">Transferase</keyword>
<dbReference type="EMBL" id="JWJG01000028">
    <property type="protein sequence ID" value="KIF83255.1"/>
    <property type="molecule type" value="Genomic_DNA"/>
</dbReference>
<reference evidence="5 6" key="1">
    <citation type="submission" date="2014-12" db="EMBL/GenBank/DDBJ databases">
        <title>Denitrispirillum autotrophicum gen. nov., sp. nov., Denitrifying, Facultatively Autotrophic Bacteria Isolated from Rice Paddy Soil.</title>
        <authorList>
            <person name="Ishii S."/>
            <person name="Ashida N."/>
            <person name="Ohno H."/>
            <person name="Otsuka S."/>
            <person name="Yokota A."/>
            <person name="Senoo K."/>
        </authorList>
    </citation>
    <scope>NUCLEOTIDE SEQUENCE [LARGE SCALE GENOMIC DNA]</scope>
    <source>
        <strain evidence="5 6">TSA66</strain>
    </source>
</reference>
<comment type="caution">
    <text evidence="5">The sequence shown here is derived from an EMBL/GenBank/DDBJ whole genome shotgun (WGS) entry which is preliminary data.</text>
</comment>
<dbReference type="InterPro" id="IPR013785">
    <property type="entry name" value="Aldolase_TIM"/>
</dbReference>
<keyword evidence="3" id="KW-0479">Metal-binding</keyword>
<dbReference type="Pfam" id="PF05853">
    <property type="entry name" value="BKACE"/>
    <property type="match status" value="1"/>
</dbReference>
<dbReference type="GO" id="GO:0043720">
    <property type="term" value="F:3-keto-5-aminohexanoate cleavage activity"/>
    <property type="evidence" value="ECO:0007669"/>
    <property type="project" value="InterPro"/>
</dbReference>
<dbReference type="RefSeq" id="WP_040041883.1">
    <property type="nucleotide sequence ID" value="NZ_JWJG01000028.1"/>
</dbReference>
<evidence type="ECO:0000256" key="2">
    <source>
        <dbReference type="ARBA" id="ARBA00022679"/>
    </source>
</evidence>
<dbReference type="PANTHER" id="PTHR37418">
    <property type="entry name" value="3-KETO-5-AMINOHEXANOATE CLEAVAGE ENZYME-RELATED"/>
    <property type="match status" value="1"/>
</dbReference>
<organism evidence="5 6">
    <name type="scientific">Noviherbaspirillum autotrophicum</name>
    <dbReference type="NCBI Taxonomy" id="709839"/>
    <lineage>
        <taxon>Bacteria</taxon>
        <taxon>Pseudomonadati</taxon>
        <taxon>Pseudomonadota</taxon>
        <taxon>Betaproteobacteria</taxon>
        <taxon>Burkholderiales</taxon>
        <taxon>Oxalobacteraceae</taxon>
        <taxon>Noviherbaspirillum</taxon>
    </lineage>
</organism>
<evidence type="ECO:0000313" key="5">
    <source>
        <dbReference type="EMBL" id="KIF83255.1"/>
    </source>
</evidence>
<comment type="cofactor">
    <cofactor evidence="1">
        <name>Zn(2+)</name>
        <dbReference type="ChEBI" id="CHEBI:29105"/>
    </cofactor>
</comment>
<dbReference type="AlphaFoldDB" id="A0A0C2BPM9"/>
<name>A0A0C2BPM9_9BURK</name>
<evidence type="ECO:0000256" key="1">
    <source>
        <dbReference type="ARBA" id="ARBA00001947"/>
    </source>
</evidence>
<dbReference type="STRING" id="709839.TSA66_24390"/>
<dbReference type="GO" id="GO:0046872">
    <property type="term" value="F:metal ion binding"/>
    <property type="evidence" value="ECO:0007669"/>
    <property type="project" value="UniProtKB-KW"/>
</dbReference>
<evidence type="ECO:0000313" key="6">
    <source>
        <dbReference type="Proteomes" id="UP000031572"/>
    </source>
</evidence>
<evidence type="ECO:0000256" key="3">
    <source>
        <dbReference type="ARBA" id="ARBA00022723"/>
    </source>
</evidence>
<evidence type="ECO:0000256" key="4">
    <source>
        <dbReference type="ARBA" id="ARBA00022833"/>
    </source>
</evidence>
<dbReference type="OrthoDB" id="9155960at2"/>
<sequence>MNQKAIITCALTGVLTDPAQHPVPVTPEQLAREAKAAFDAGATVMHVHFRSQQPGMGRLPSWEPQVASDIAQAIREACPGVIFNQSTGVVGPDIEGPLACMRAIRPEIAACNAGSLNYLKVTSAGTWAWPPMLFDNPVKKIDAFLAAMRDTGTLPEFECFDVGIVRCVDMYVKTGMYPGPAHYNFVMGVESGMPADPVLLPVLTGLIPRDGAWQVTAIGRANIWPLHQRAADLGGHLRTGLEDTFYLPDGSKASSNAQLVEALVQCARNAGREVANVDEARRMLGLASAETAIA</sequence>
<dbReference type="Gene3D" id="3.20.20.70">
    <property type="entry name" value="Aldolase class I"/>
    <property type="match status" value="1"/>
</dbReference>